<dbReference type="EMBL" id="SRPE01000006">
    <property type="protein sequence ID" value="TGN26675.1"/>
    <property type="molecule type" value="Genomic_DNA"/>
</dbReference>
<dbReference type="HAMAP" id="MF_01872">
    <property type="entry name" value="tRNA_methyltr_YfiC"/>
    <property type="match status" value="1"/>
</dbReference>
<dbReference type="OrthoDB" id="5383291at2"/>
<dbReference type="InterPro" id="IPR020596">
    <property type="entry name" value="rRNA_Ade_Mease_Trfase_CS"/>
</dbReference>
<keyword evidence="3 6" id="KW-0808">Transferase</keyword>
<evidence type="ECO:0000259" key="7">
    <source>
        <dbReference type="Pfam" id="PF05175"/>
    </source>
</evidence>
<comment type="function">
    <text evidence="6">Specifically methylates the adenine in position 37 of tRNA(1)(Val) (anticodon cmo5UAC).</text>
</comment>
<dbReference type="Gene3D" id="3.40.50.150">
    <property type="entry name" value="Vaccinia Virus protein VP39"/>
    <property type="match status" value="1"/>
</dbReference>
<feature type="domain" description="Methyltransferase small" evidence="7">
    <location>
        <begin position="38"/>
        <end position="122"/>
    </location>
</feature>
<evidence type="ECO:0000256" key="6">
    <source>
        <dbReference type="HAMAP-Rule" id="MF_01872"/>
    </source>
</evidence>
<dbReference type="CDD" id="cd02440">
    <property type="entry name" value="AdoMet_MTases"/>
    <property type="match status" value="1"/>
</dbReference>
<protein>
    <recommendedName>
        <fullName evidence="6">tRNA1(Val) (adenine(37)-N6)-methyltransferase</fullName>
        <ecNumber evidence="6">2.1.1.223</ecNumber>
    </recommendedName>
    <alternativeName>
        <fullName evidence="6">tRNA m6A37 methyltransferase</fullName>
    </alternativeName>
</protein>
<gene>
    <name evidence="8" type="ORF">E4J94_09510</name>
</gene>
<evidence type="ECO:0000256" key="1">
    <source>
        <dbReference type="ARBA" id="ARBA00022490"/>
    </source>
</evidence>
<comment type="caution">
    <text evidence="8">The sequence shown here is derived from an EMBL/GenBank/DDBJ whole genome shotgun (WGS) entry which is preliminary data.</text>
</comment>
<dbReference type="InterPro" id="IPR002052">
    <property type="entry name" value="DNA_methylase_N6_adenine_CS"/>
</dbReference>
<dbReference type="PRINTS" id="PR00507">
    <property type="entry name" value="N12N6MTFRASE"/>
</dbReference>
<dbReference type="GO" id="GO:0016430">
    <property type="term" value="F:tRNA (adenine-N6)-methyltransferase activity"/>
    <property type="evidence" value="ECO:0007669"/>
    <property type="project" value="UniProtKB-UniRule"/>
</dbReference>
<proteinExistence type="inferred from homology"/>
<dbReference type="AlphaFoldDB" id="A0A4Z1BW55"/>
<comment type="similarity">
    <text evidence="6">Belongs to the methyltransferase superfamily. tRNA (adenine-N(6)-)-methyltransferase family.</text>
</comment>
<keyword evidence="2 6" id="KW-0489">Methyltransferase</keyword>
<keyword evidence="5 6" id="KW-0819">tRNA processing</keyword>
<keyword evidence="1 6" id="KW-0963">Cytoplasm</keyword>
<keyword evidence="9" id="KW-1185">Reference proteome</keyword>
<dbReference type="InterPro" id="IPR007848">
    <property type="entry name" value="Small_mtfrase_dom"/>
</dbReference>
<dbReference type="PROSITE" id="PS01131">
    <property type="entry name" value="RRNA_A_DIMETH"/>
    <property type="match status" value="1"/>
</dbReference>
<dbReference type="SUPFAM" id="SSF53335">
    <property type="entry name" value="S-adenosyl-L-methionine-dependent methyltransferases"/>
    <property type="match status" value="1"/>
</dbReference>
<dbReference type="PANTHER" id="PTHR47739:SF1">
    <property type="entry name" value="TRNA1(VAL) (ADENINE(37)-N6)-METHYLTRANSFERASE"/>
    <property type="match status" value="1"/>
</dbReference>
<accession>A0A4Z1BW55</accession>
<dbReference type="Pfam" id="PF05175">
    <property type="entry name" value="MTS"/>
    <property type="match status" value="1"/>
</dbReference>
<dbReference type="PANTHER" id="PTHR47739">
    <property type="entry name" value="TRNA1(VAL) (ADENINE(37)-N6)-METHYLTRANSFERASE"/>
    <property type="match status" value="1"/>
</dbReference>
<name>A0A4Z1BW55_9FLAO</name>
<dbReference type="Proteomes" id="UP000297998">
    <property type="component" value="Unassembled WGS sequence"/>
</dbReference>
<sequence>MMSRKPFRFKQFEIFQDKTAMKVGTDGVLLGAWADLKSGNTILDIGTGTGLISLMLAQRFPLSMIDAIEIDNDAFLQATENFSNATFSDRLTIFNLSLQDYSIDKKYDLIVSNPPFFAVNDTVDFDARKQARQQETLTFGELIKKTSELLQKDGLASFIIPYDQMGDFCIIASQNALKLSRVVYIKGNSATVTKRVLLEFGFDEKEVEEKELIIEVDRHQYTENYINLTKDFYLKM</sequence>
<reference evidence="8 9" key="1">
    <citation type="submission" date="2019-03" db="EMBL/GenBank/DDBJ databases">
        <title>Empedobacter tilapiae sp. nov., isolated from an intestine of Nile tilapia Oreochromis niloticus.</title>
        <authorList>
            <person name="Kim Y.-O."/>
            <person name="Yoon J.-H."/>
        </authorList>
    </citation>
    <scope>NUCLEOTIDE SEQUENCE [LARGE SCALE GENOMIC DNA]</scope>
    <source>
        <strain evidence="8 9">MRS2</strain>
    </source>
</reference>
<dbReference type="EC" id="2.1.1.223" evidence="6"/>
<evidence type="ECO:0000256" key="2">
    <source>
        <dbReference type="ARBA" id="ARBA00022603"/>
    </source>
</evidence>
<organism evidence="8 9">
    <name type="scientific">Empedobacter tilapiae</name>
    <dbReference type="NCBI Taxonomy" id="2491114"/>
    <lineage>
        <taxon>Bacteria</taxon>
        <taxon>Pseudomonadati</taxon>
        <taxon>Bacteroidota</taxon>
        <taxon>Flavobacteriia</taxon>
        <taxon>Flavobacteriales</taxon>
        <taxon>Weeksellaceae</taxon>
        <taxon>Empedobacter</taxon>
    </lineage>
</organism>
<evidence type="ECO:0000256" key="4">
    <source>
        <dbReference type="ARBA" id="ARBA00022691"/>
    </source>
</evidence>
<keyword evidence="4 6" id="KW-0949">S-adenosyl-L-methionine</keyword>
<evidence type="ECO:0000256" key="5">
    <source>
        <dbReference type="ARBA" id="ARBA00022694"/>
    </source>
</evidence>
<dbReference type="GO" id="GO:0000179">
    <property type="term" value="F:rRNA (adenine-N6,N6-)-dimethyltransferase activity"/>
    <property type="evidence" value="ECO:0007669"/>
    <property type="project" value="InterPro"/>
</dbReference>
<dbReference type="GO" id="GO:0008033">
    <property type="term" value="P:tRNA processing"/>
    <property type="evidence" value="ECO:0007669"/>
    <property type="project" value="UniProtKB-UniRule"/>
</dbReference>
<dbReference type="InterPro" id="IPR029063">
    <property type="entry name" value="SAM-dependent_MTases_sf"/>
</dbReference>
<comment type="catalytic activity">
    <reaction evidence="6">
        <text>adenosine(37) in tRNA1(Val) + S-adenosyl-L-methionine = N(6)-methyladenosine(37) in tRNA1(Val) + S-adenosyl-L-homocysteine + H(+)</text>
        <dbReference type="Rhea" id="RHEA:43160"/>
        <dbReference type="Rhea" id="RHEA-COMP:10369"/>
        <dbReference type="Rhea" id="RHEA-COMP:10370"/>
        <dbReference type="ChEBI" id="CHEBI:15378"/>
        <dbReference type="ChEBI" id="CHEBI:57856"/>
        <dbReference type="ChEBI" id="CHEBI:59789"/>
        <dbReference type="ChEBI" id="CHEBI:74411"/>
        <dbReference type="ChEBI" id="CHEBI:74449"/>
        <dbReference type="EC" id="2.1.1.223"/>
    </reaction>
</comment>
<comment type="subcellular location">
    <subcellularLocation>
        <location evidence="6">Cytoplasm</location>
    </subcellularLocation>
</comment>
<dbReference type="GO" id="GO:0005737">
    <property type="term" value="C:cytoplasm"/>
    <property type="evidence" value="ECO:0007669"/>
    <property type="project" value="UniProtKB-SubCell"/>
</dbReference>
<evidence type="ECO:0000313" key="9">
    <source>
        <dbReference type="Proteomes" id="UP000297998"/>
    </source>
</evidence>
<evidence type="ECO:0000256" key="3">
    <source>
        <dbReference type="ARBA" id="ARBA00022679"/>
    </source>
</evidence>
<dbReference type="PROSITE" id="PS00092">
    <property type="entry name" value="N6_MTASE"/>
    <property type="match status" value="1"/>
</dbReference>
<dbReference type="InterPro" id="IPR050210">
    <property type="entry name" value="tRNA_Adenine-N(6)_MTase"/>
</dbReference>
<evidence type="ECO:0000313" key="8">
    <source>
        <dbReference type="EMBL" id="TGN26675.1"/>
    </source>
</evidence>
<dbReference type="GO" id="GO:0003676">
    <property type="term" value="F:nucleic acid binding"/>
    <property type="evidence" value="ECO:0007669"/>
    <property type="project" value="InterPro"/>
</dbReference>
<dbReference type="InterPro" id="IPR022882">
    <property type="entry name" value="tRNA_adenine-N6_MeTrfase"/>
</dbReference>